<name>A0A1J5P5J1_9ZZZZ</name>
<organism evidence="1">
    <name type="scientific">mine drainage metagenome</name>
    <dbReference type="NCBI Taxonomy" id="410659"/>
    <lineage>
        <taxon>unclassified sequences</taxon>
        <taxon>metagenomes</taxon>
        <taxon>ecological metagenomes</taxon>
    </lineage>
</organism>
<protein>
    <submittedName>
        <fullName evidence="1">Uncharacterized protein</fullName>
    </submittedName>
</protein>
<dbReference type="AlphaFoldDB" id="A0A1J5P5J1"/>
<dbReference type="EMBL" id="MLJW01006581">
    <property type="protein sequence ID" value="OIQ66462.1"/>
    <property type="molecule type" value="Genomic_DNA"/>
</dbReference>
<evidence type="ECO:0000313" key="1">
    <source>
        <dbReference type="EMBL" id="OIQ66462.1"/>
    </source>
</evidence>
<comment type="caution">
    <text evidence="1">The sequence shown here is derived from an EMBL/GenBank/DDBJ whole genome shotgun (WGS) entry which is preliminary data.</text>
</comment>
<accession>A0A1J5P5J1</accession>
<sequence>MTLRYEGRLPPGALVTSFAMRQQVLPQTGAPAPVWLTADPTLTTPSGADPRRIVGWTARSGDAEAVQTAPNTAGTLFEVENRGAALRFEAGEHGGLLLAGQIPDAGCTSFGIIFRTTQQDAETLLTLMPEHQKDYLYLAGRNAEIKAEQDKGSLALAQALEQKSGASLLVICGVSNGQVSLKVNDLPAISGALAGGEFTGPADLFIGCRGHRPGLRRKLGSFLLTDVLLWPGHDCLATDNDPALASALSYWRGGTNDGI</sequence>
<reference evidence="1" key="1">
    <citation type="submission" date="2016-10" db="EMBL/GenBank/DDBJ databases">
        <title>Sequence of Gallionella enrichment culture.</title>
        <authorList>
            <person name="Poehlein A."/>
            <person name="Muehling M."/>
            <person name="Daniel R."/>
        </authorList>
    </citation>
    <scope>NUCLEOTIDE SEQUENCE</scope>
</reference>
<proteinExistence type="predicted"/>
<gene>
    <name evidence="1" type="ORF">GALL_519660</name>
</gene>